<feature type="domain" description="Peptidoglycan binding-like" evidence="1">
    <location>
        <begin position="33"/>
        <end position="88"/>
    </location>
</feature>
<dbReference type="InterPro" id="IPR036365">
    <property type="entry name" value="PGBD-like_sf"/>
</dbReference>
<proteinExistence type="predicted"/>
<name>A0A645J0K0_9ZZZZ</name>
<dbReference type="Pfam" id="PF01471">
    <property type="entry name" value="PG_binding_1"/>
    <property type="match status" value="1"/>
</dbReference>
<dbReference type="AlphaFoldDB" id="A0A645J0K0"/>
<accession>A0A645J0K0</accession>
<dbReference type="InterPro" id="IPR036366">
    <property type="entry name" value="PGBDSf"/>
</dbReference>
<sequence>MPDIVVENGYETNKVPDLFAMDYATTLKNGITDPNVLGLEQRLSVLGYPITTCNQTFDDETVKAVAVFQQDAGLKQTGIADSATMKAIDQKIIEYTSQKVYVDNQLSKAISVISNNIDK</sequence>
<gene>
    <name evidence="2" type="ORF">SDC9_204670</name>
</gene>
<dbReference type="SUPFAM" id="SSF47090">
    <property type="entry name" value="PGBD-like"/>
    <property type="match status" value="1"/>
</dbReference>
<evidence type="ECO:0000313" key="2">
    <source>
        <dbReference type="EMBL" id="MPN56976.1"/>
    </source>
</evidence>
<dbReference type="Gene3D" id="1.10.101.10">
    <property type="entry name" value="PGBD-like superfamily/PGBD"/>
    <property type="match status" value="1"/>
</dbReference>
<comment type="caution">
    <text evidence="2">The sequence shown here is derived from an EMBL/GenBank/DDBJ whole genome shotgun (WGS) entry which is preliminary data.</text>
</comment>
<reference evidence="2" key="1">
    <citation type="submission" date="2019-08" db="EMBL/GenBank/DDBJ databases">
        <authorList>
            <person name="Kucharzyk K."/>
            <person name="Murdoch R.W."/>
            <person name="Higgins S."/>
            <person name="Loffler F."/>
        </authorList>
    </citation>
    <scope>NUCLEOTIDE SEQUENCE</scope>
</reference>
<dbReference type="InterPro" id="IPR002477">
    <property type="entry name" value="Peptidoglycan-bd-like"/>
</dbReference>
<protein>
    <recommendedName>
        <fullName evidence="1">Peptidoglycan binding-like domain-containing protein</fullName>
    </recommendedName>
</protein>
<evidence type="ECO:0000259" key="1">
    <source>
        <dbReference type="Pfam" id="PF01471"/>
    </source>
</evidence>
<dbReference type="EMBL" id="VSSQ01127942">
    <property type="protein sequence ID" value="MPN56976.1"/>
    <property type="molecule type" value="Genomic_DNA"/>
</dbReference>
<organism evidence="2">
    <name type="scientific">bioreactor metagenome</name>
    <dbReference type="NCBI Taxonomy" id="1076179"/>
    <lineage>
        <taxon>unclassified sequences</taxon>
        <taxon>metagenomes</taxon>
        <taxon>ecological metagenomes</taxon>
    </lineage>
</organism>